<dbReference type="PANTHER" id="PTHR43646">
    <property type="entry name" value="GLYCOSYLTRANSFERASE"/>
    <property type="match status" value="1"/>
</dbReference>
<evidence type="ECO:0000256" key="7">
    <source>
        <dbReference type="ARBA" id="ARBA00037904"/>
    </source>
</evidence>
<dbReference type="EMBL" id="BONF01000028">
    <property type="protein sequence ID" value="GIF83359.1"/>
    <property type="molecule type" value="Genomic_DNA"/>
</dbReference>
<dbReference type="Proteomes" id="UP000601223">
    <property type="component" value="Unassembled WGS sequence"/>
</dbReference>
<evidence type="ECO:0000256" key="9">
    <source>
        <dbReference type="ARBA" id="ARBA00040345"/>
    </source>
</evidence>
<dbReference type="GO" id="GO:0016757">
    <property type="term" value="F:glycosyltransferase activity"/>
    <property type="evidence" value="ECO:0007669"/>
    <property type="project" value="UniProtKB-KW"/>
</dbReference>
<organism evidence="12 13">
    <name type="scientific">Catellatospora bangladeshensis</name>
    <dbReference type="NCBI Taxonomy" id="310355"/>
    <lineage>
        <taxon>Bacteria</taxon>
        <taxon>Bacillati</taxon>
        <taxon>Actinomycetota</taxon>
        <taxon>Actinomycetes</taxon>
        <taxon>Micromonosporales</taxon>
        <taxon>Micromonosporaceae</taxon>
        <taxon>Catellatospora</taxon>
    </lineage>
</organism>
<evidence type="ECO:0000256" key="1">
    <source>
        <dbReference type="ARBA" id="ARBA00004236"/>
    </source>
</evidence>
<evidence type="ECO:0000256" key="8">
    <source>
        <dbReference type="ARBA" id="ARBA00038120"/>
    </source>
</evidence>
<evidence type="ECO:0000313" key="13">
    <source>
        <dbReference type="Proteomes" id="UP000601223"/>
    </source>
</evidence>
<evidence type="ECO:0000313" key="12">
    <source>
        <dbReference type="EMBL" id="GIF83359.1"/>
    </source>
</evidence>
<dbReference type="PANTHER" id="PTHR43646:SF2">
    <property type="entry name" value="GLYCOSYLTRANSFERASE 2-LIKE DOMAIN-CONTAINING PROTEIN"/>
    <property type="match status" value="1"/>
</dbReference>
<evidence type="ECO:0000259" key="11">
    <source>
        <dbReference type="Pfam" id="PF00535"/>
    </source>
</evidence>
<keyword evidence="2" id="KW-1003">Cell membrane</keyword>
<comment type="pathway">
    <text evidence="7">Carotenoid biosynthesis; staphyloxanthin biosynthesis; staphyloxanthin from farnesyl diphosphate: step 4/5.</text>
</comment>
<feature type="domain" description="Glycosyltransferase 2-like" evidence="11">
    <location>
        <begin position="2"/>
        <end position="114"/>
    </location>
</feature>
<gene>
    <name evidence="12" type="ORF">Cba03nite_47080</name>
</gene>
<dbReference type="RefSeq" id="WP_239125966.1">
    <property type="nucleotide sequence ID" value="NZ_BONF01000028.1"/>
</dbReference>
<protein>
    <recommendedName>
        <fullName evidence="9">4,4'-diaponeurosporenoate glycosyltransferase</fullName>
    </recommendedName>
</protein>
<proteinExistence type="inferred from homology"/>
<evidence type="ECO:0000256" key="10">
    <source>
        <dbReference type="SAM" id="Phobius"/>
    </source>
</evidence>
<keyword evidence="13" id="KW-1185">Reference proteome</keyword>
<accession>A0A8J3JT87</accession>
<keyword evidence="3" id="KW-0328">Glycosyltransferase</keyword>
<dbReference type="GO" id="GO:0005886">
    <property type="term" value="C:plasma membrane"/>
    <property type="evidence" value="ECO:0007669"/>
    <property type="project" value="UniProtKB-SubCell"/>
</dbReference>
<keyword evidence="10" id="KW-0812">Transmembrane</keyword>
<dbReference type="InterPro" id="IPR001173">
    <property type="entry name" value="Glyco_trans_2-like"/>
</dbReference>
<keyword evidence="5 10" id="KW-0472">Membrane</keyword>
<keyword evidence="4" id="KW-0808">Transferase</keyword>
<dbReference type="SUPFAM" id="SSF53448">
    <property type="entry name" value="Nucleotide-diphospho-sugar transferases"/>
    <property type="match status" value="1"/>
</dbReference>
<name>A0A8J3JT87_9ACTN</name>
<dbReference type="Pfam" id="PF00535">
    <property type="entry name" value="Glycos_transf_2"/>
    <property type="match status" value="1"/>
</dbReference>
<keyword evidence="10" id="KW-1133">Transmembrane helix</keyword>
<evidence type="ECO:0000256" key="5">
    <source>
        <dbReference type="ARBA" id="ARBA00023136"/>
    </source>
</evidence>
<evidence type="ECO:0000256" key="2">
    <source>
        <dbReference type="ARBA" id="ARBA00022475"/>
    </source>
</evidence>
<evidence type="ECO:0000256" key="6">
    <source>
        <dbReference type="ARBA" id="ARBA00037281"/>
    </source>
</evidence>
<evidence type="ECO:0000256" key="3">
    <source>
        <dbReference type="ARBA" id="ARBA00022676"/>
    </source>
</evidence>
<evidence type="ECO:0000256" key="4">
    <source>
        <dbReference type="ARBA" id="ARBA00022679"/>
    </source>
</evidence>
<feature type="transmembrane region" description="Helical" evidence="10">
    <location>
        <begin position="227"/>
        <end position="245"/>
    </location>
</feature>
<comment type="subcellular location">
    <subcellularLocation>
        <location evidence="1">Cell membrane</location>
    </subcellularLocation>
</comment>
<dbReference type="AlphaFoldDB" id="A0A8J3JT87"/>
<comment type="caution">
    <text evidence="12">The sequence shown here is derived from an EMBL/GenBank/DDBJ whole genome shotgun (WGS) entry which is preliminary data.</text>
</comment>
<sequence>MIGRCLDSLLEGTLPGELDIIVVPNGCTDDTAAIARTRRDVRVIELAEAGKALALNTGDAAATTFPRVYLDADVVLTRGALGELADSLEAGAPQVLAAMPRRSLVTTGRTLPVRAYYAINSRMPVFDDALFGRGTMVLSEAGRARFGTFPDQMADDLFLDSLFSSAEKRQSPTATAFVQTPVRTRDLIRTLARVRAGNVRLRATHTGIRETKRSSWLRDVVLPRPRLIPAAVFYVGITLIAAVRARRQREGSWGRDNSTR</sequence>
<comment type="similarity">
    <text evidence="8">Belongs to the glycosyltransferase 2 family. CrtQ subfamily.</text>
</comment>
<reference evidence="12 13" key="1">
    <citation type="submission" date="2021-01" db="EMBL/GenBank/DDBJ databases">
        <title>Whole genome shotgun sequence of Catellatospora bangladeshensis NBRC 107357.</title>
        <authorList>
            <person name="Komaki H."/>
            <person name="Tamura T."/>
        </authorList>
    </citation>
    <scope>NUCLEOTIDE SEQUENCE [LARGE SCALE GENOMIC DNA]</scope>
    <source>
        <strain evidence="12 13">NBRC 107357</strain>
    </source>
</reference>
<comment type="function">
    <text evidence="6">Catalyzes the glycosylation of 4,4'-diaponeurosporenoate, i.e. the esterification of glucose at the C1'' position with the carboxyl group of 4,4'-diaponeurosporenic acid, to form glycosyl-4,4'-diaponeurosporenoate. This is a step in the biosynthesis of staphyloxanthin, an orange pigment present in most staphylococci strains.</text>
</comment>
<dbReference type="InterPro" id="IPR029044">
    <property type="entry name" value="Nucleotide-diphossugar_trans"/>
</dbReference>
<dbReference type="Gene3D" id="3.90.550.10">
    <property type="entry name" value="Spore Coat Polysaccharide Biosynthesis Protein SpsA, Chain A"/>
    <property type="match status" value="1"/>
</dbReference>